<evidence type="ECO:0000313" key="2">
    <source>
        <dbReference type="Proteomes" id="UP001229081"/>
    </source>
</evidence>
<dbReference type="AlphaFoldDB" id="A0AAJ1RXQ5"/>
<gene>
    <name evidence="1" type="ORF">QXL92_02840</name>
</gene>
<dbReference type="EMBL" id="JAUFSA010000001">
    <property type="protein sequence ID" value="MDP7733695.1"/>
    <property type="molecule type" value="Genomic_DNA"/>
</dbReference>
<accession>A0AAJ1RXQ5</accession>
<proteinExistence type="predicted"/>
<organism evidence="1 2">
    <name type="scientific">Mycobacterium paragordonae</name>
    <dbReference type="NCBI Taxonomy" id="1389713"/>
    <lineage>
        <taxon>Bacteria</taxon>
        <taxon>Bacillati</taxon>
        <taxon>Actinomycetota</taxon>
        <taxon>Actinomycetes</taxon>
        <taxon>Mycobacteriales</taxon>
        <taxon>Mycobacteriaceae</taxon>
        <taxon>Mycobacterium</taxon>
    </lineage>
</organism>
<evidence type="ECO:0000313" key="1">
    <source>
        <dbReference type="EMBL" id="MDP7733695.1"/>
    </source>
</evidence>
<name>A0AAJ1RXQ5_9MYCO</name>
<protein>
    <submittedName>
        <fullName evidence="1">Uncharacterized protein</fullName>
    </submittedName>
</protein>
<comment type="caution">
    <text evidence="1">The sequence shown here is derived from an EMBL/GenBank/DDBJ whole genome shotgun (WGS) entry which is preliminary data.</text>
</comment>
<dbReference type="Proteomes" id="UP001229081">
    <property type="component" value="Unassembled WGS sequence"/>
</dbReference>
<sequence>MENPFATWGDWLVSLLAPIFLDSRMRSLFDAAGAGTELDYYSELDWAWGWDSRYGYYDPLNPMVAVALVDGSMRVDYLDRMNKEPVDLDKWRTHLQRMLDAIELDTDEIVTDIPPYTVMEYFGGNEDRWMGRI</sequence>
<dbReference type="RefSeq" id="WP_306254627.1">
    <property type="nucleotide sequence ID" value="NZ_JAUFSA010000001.1"/>
</dbReference>
<reference evidence="1" key="1">
    <citation type="submission" date="2023-06" db="EMBL/GenBank/DDBJ databases">
        <title>Identification of two novel mycobacterium reveal diversities and complexities of Mycobacterium gordonae clade.</title>
        <authorList>
            <person name="Matsumoto Y."/>
            <person name="Nakamura S."/>
            <person name="Motooka D."/>
            <person name="Fukushima K."/>
        </authorList>
    </citation>
    <scope>NUCLEOTIDE SEQUENCE</scope>
    <source>
        <strain evidence="1">TY812</strain>
    </source>
</reference>